<reference evidence="3" key="1">
    <citation type="submission" date="2022-10" db="EMBL/GenBank/DDBJ databases">
        <title>Culturing micro-colonial fungi from biological soil crusts in the Mojave desert and describing Neophaeococcomyces mojavensis, and introducing the new genera and species Taxawa tesnikishii.</title>
        <authorList>
            <person name="Kurbessoian T."/>
            <person name="Stajich J.E."/>
        </authorList>
    </citation>
    <scope>NUCLEOTIDE SEQUENCE</scope>
    <source>
        <strain evidence="3">TK_41</strain>
    </source>
</reference>
<protein>
    <recommendedName>
        <fullName evidence="2">Heterokaryon incompatibility domain-containing protein</fullName>
    </recommendedName>
</protein>
<keyword evidence="4" id="KW-1185">Reference proteome</keyword>
<dbReference type="Pfam" id="PF06985">
    <property type="entry name" value="HET"/>
    <property type="match status" value="1"/>
</dbReference>
<evidence type="ECO:0000256" key="1">
    <source>
        <dbReference type="SAM" id="MobiDB-lite"/>
    </source>
</evidence>
<name>A0AA38XDM3_9EURO</name>
<evidence type="ECO:0000313" key="3">
    <source>
        <dbReference type="EMBL" id="KAJ9611460.1"/>
    </source>
</evidence>
<feature type="compositionally biased region" description="Basic and acidic residues" evidence="1">
    <location>
        <begin position="213"/>
        <end position="224"/>
    </location>
</feature>
<feature type="compositionally biased region" description="Polar residues" evidence="1">
    <location>
        <begin position="199"/>
        <end position="212"/>
    </location>
</feature>
<comment type="caution">
    <text evidence="3">The sequence shown here is derived from an EMBL/GenBank/DDBJ whole genome shotgun (WGS) entry which is preliminary data.</text>
</comment>
<dbReference type="AlphaFoldDB" id="A0AA38XDM3"/>
<feature type="region of interest" description="Disordered" evidence="1">
    <location>
        <begin position="199"/>
        <end position="224"/>
    </location>
</feature>
<dbReference type="PANTHER" id="PTHR24148">
    <property type="entry name" value="ANKYRIN REPEAT DOMAIN-CONTAINING PROTEIN 39 HOMOLOG-RELATED"/>
    <property type="match status" value="1"/>
</dbReference>
<feature type="domain" description="Heterokaryon incompatibility" evidence="2">
    <location>
        <begin position="89"/>
        <end position="297"/>
    </location>
</feature>
<sequence>MTSSAANDDAGGDIFVTPRNEGFPYEAVYLQLSDPLLDENSNASGEGTPFTRSIRLLRLFPGCGDDPISCELIPRIRLSSTGENSHIRYEAVSYAAGDAADSVSIVLNGHPFNVFRNLFAALKQFRRTTDERVLWIDQICINQTDIAERDSQVLLMRQIYKQAHCTLAWLGEADDRTDLAFDFLDDFLSKHGDHLRRQILQSDDPTDASSSNEKGRARPMNETRESLRRHTQWYQKIGMKLRRRHESRSTADEHILEPALEACASLNNILPNNYQSWKSLQSVLTRPWWSRCWILREVVVSNDVTVYCGSRSGCWNDLGLLIVIIYFNLHALNEAARLPDAQSMLNCILLVLTRTTSPSPGIIRLLYAHRICLASDPRDKVYSILGLLNQDILSSYKIRLSYLPSNRVEDVFIAAAKAGIQVDQDWPFRALSGAESERGLPSWAPDWQVETQPGAMFTVFFESHNAGGPFPQGDYPLFLDSDRALRLSGFLIGVVDVLGKAGEAGGDLKTVDSWLTIAFEKAQGRGQSSSQFLEQFTRIMYVDTERFLDAPCSREGHSEDTITSYWTEKFMESIHSTQAFARRFVLSKFFTLRENQSDLEHSGMGLVSSAIAGGAEAGDEVYVVIGCPEPLVLRRNEAGIAYEGMDPNIAQYRVVGECYVQGVMKGELMEQLALMREQSNGEDPSLLRWIDLI</sequence>
<proteinExistence type="predicted"/>
<dbReference type="PANTHER" id="PTHR24148:SF64">
    <property type="entry name" value="HETEROKARYON INCOMPATIBILITY DOMAIN-CONTAINING PROTEIN"/>
    <property type="match status" value="1"/>
</dbReference>
<dbReference type="Proteomes" id="UP001172673">
    <property type="component" value="Unassembled WGS sequence"/>
</dbReference>
<organism evidence="3 4">
    <name type="scientific">Cladophialophora chaetospira</name>
    <dbReference type="NCBI Taxonomy" id="386627"/>
    <lineage>
        <taxon>Eukaryota</taxon>
        <taxon>Fungi</taxon>
        <taxon>Dikarya</taxon>
        <taxon>Ascomycota</taxon>
        <taxon>Pezizomycotina</taxon>
        <taxon>Eurotiomycetes</taxon>
        <taxon>Chaetothyriomycetidae</taxon>
        <taxon>Chaetothyriales</taxon>
        <taxon>Herpotrichiellaceae</taxon>
        <taxon>Cladophialophora</taxon>
    </lineage>
</organism>
<accession>A0AA38XDM3</accession>
<evidence type="ECO:0000259" key="2">
    <source>
        <dbReference type="Pfam" id="PF06985"/>
    </source>
</evidence>
<dbReference type="InterPro" id="IPR052895">
    <property type="entry name" value="HetReg/Transcr_Mod"/>
</dbReference>
<gene>
    <name evidence="3" type="ORF">H2200_004644</name>
</gene>
<dbReference type="EMBL" id="JAPDRK010000006">
    <property type="protein sequence ID" value="KAJ9611460.1"/>
    <property type="molecule type" value="Genomic_DNA"/>
</dbReference>
<evidence type="ECO:0000313" key="4">
    <source>
        <dbReference type="Proteomes" id="UP001172673"/>
    </source>
</evidence>
<dbReference type="InterPro" id="IPR010730">
    <property type="entry name" value="HET"/>
</dbReference>